<evidence type="ECO:0000313" key="2">
    <source>
        <dbReference type="Proteomes" id="UP001519342"/>
    </source>
</evidence>
<sequence>MERPNYFSIIPATVRYDEELKPNEKLLYGEISALADKGGFCFASNDYFAKLYKVNKKTVSVWINNLKDKGYVVVDFINDNKGLVTQRKIYIGIVGGIHKKVEGYPLNNGGGIHKKMEDNNTSIINILFEPKNQVRNEESLSKKNDKKKIVFDHESKQYKCASYLSNMICENIKGAKPKDENTLQKWSYTFDLMFRIDEIDPYDVKVVLEFSQMDTFWSKNILSADKFRKQYLQLLAKMQGVCKK</sequence>
<organism evidence="1 2">
    <name type="scientific">Sedimentibacter acidaminivorans</name>
    <dbReference type="NCBI Taxonomy" id="913099"/>
    <lineage>
        <taxon>Bacteria</taxon>
        <taxon>Bacillati</taxon>
        <taxon>Bacillota</taxon>
        <taxon>Tissierellia</taxon>
        <taxon>Sedimentibacter</taxon>
    </lineage>
</organism>
<dbReference type="Pfam" id="PF13730">
    <property type="entry name" value="HTH_36"/>
    <property type="match status" value="1"/>
</dbReference>
<evidence type="ECO:0008006" key="3">
    <source>
        <dbReference type="Google" id="ProtNLM"/>
    </source>
</evidence>
<comment type="caution">
    <text evidence="1">The sequence shown here is derived from an EMBL/GenBank/DDBJ whole genome shotgun (WGS) entry which is preliminary data.</text>
</comment>
<gene>
    <name evidence="1" type="ORF">J2Z76_002741</name>
</gene>
<name>A0ABS4GGQ2_9FIRM</name>
<keyword evidence="2" id="KW-1185">Reference proteome</keyword>
<dbReference type="RefSeq" id="WP_209512588.1">
    <property type="nucleotide sequence ID" value="NZ_JAGGKS010000008.1"/>
</dbReference>
<proteinExistence type="predicted"/>
<dbReference type="EMBL" id="JAGGKS010000008">
    <property type="protein sequence ID" value="MBP1926871.1"/>
    <property type="molecule type" value="Genomic_DNA"/>
</dbReference>
<evidence type="ECO:0000313" key="1">
    <source>
        <dbReference type="EMBL" id="MBP1926871.1"/>
    </source>
</evidence>
<dbReference type="Proteomes" id="UP001519342">
    <property type="component" value="Unassembled WGS sequence"/>
</dbReference>
<protein>
    <recommendedName>
        <fullName evidence="3">Helix-turn-helix domain-containing protein</fullName>
    </recommendedName>
</protein>
<accession>A0ABS4GGQ2</accession>
<reference evidence="1 2" key="1">
    <citation type="submission" date="2021-03" db="EMBL/GenBank/DDBJ databases">
        <title>Genomic Encyclopedia of Type Strains, Phase IV (KMG-IV): sequencing the most valuable type-strain genomes for metagenomic binning, comparative biology and taxonomic classification.</title>
        <authorList>
            <person name="Goeker M."/>
        </authorList>
    </citation>
    <scope>NUCLEOTIDE SEQUENCE [LARGE SCALE GENOMIC DNA]</scope>
    <source>
        <strain evidence="1 2">DSM 24004</strain>
    </source>
</reference>